<reference evidence="4 5" key="1">
    <citation type="submission" date="2020-04" db="EMBL/GenBank/DDBJ databases">
        <authorList>
            <person name="De Canck E."/>
        </authorList>
    </citation>
    <scope>NUCLEOTIDE SEQUENCE [LARGE SCALE GENOMIC DNA]</scope>
    <source>
        <strain evidence="4 5">LMG 28614</strain>
    </source>
</reference>
<feature type="transmembrane region" description="Helical" evidence="2">
    <location>
        <begin position="56"/>
        <end position="75"/>
    </location>
</feature>
<organism evidence="4 5">
    <name type="scientific">Paraburkholderia ultramafica</name>
    <dbReference type="NCBI Taxonomy" id="1544867"/>
    <lineage>
        <taxon>Bacteria</taxon>
        <taxon>Pseudomonadati</taxon>
        <taxon>Pseudomonadota</taxon>
        <taxon>Betaproteobacteria</taxon>
        <taxon>Burkholderiales</taxon>
        <taxon>Burkholderiaceae</taxon>
        <taxon>Paraburkholderia</taxon>
    </lineage>
</organism>
<feature type="region of interest" description="Disordered" evidence="1">
    <location>
        <begin position="112"/>
        <end position="198"/>
    </location>
</feature>
<evidence type="ECO:0000256" key="3">
    <source>
        <dbReference type="SAM" id="SignalP"/>
    </source>
</evidence>
<name>A0A6S7B274_9BURK</name>
<keyword evidence="2" id="KW-0472">Membrane</keyword>
<keyword evidence="2" id="KW-0812">Transmembrane</keyword>
<dbReference type="AlphaFoldDB" id="A0A6S7B274"/>
<evidence type="ECO:0000313" key="5">
    <source>
        <dbReference type="Proteomes" id="UP000494365"/>
    </source>
</evidence>
<feature type="compositionally biased region" description="Pro residues" evidence="1">
    <location>
        <begin position="187"/>
        <end position="198"/>
    </location>
</feature>
<proteinExistence type="predicted"/>
<dbReference type="EMBL" id="CADIKK010000001">
    <property type="protein sequence ID" value="CAB3777224.1"/>
    <property type="molecule type" value="Genomic_DNA"/>
</dbReference>
<accession>A0A6S7B274</accession>
<gene>
    <name evidence="4" type="ORF">LMG28614_00388</name>
</gene>
<sequence>MQIAIILVVSIITLVATFSGSAHASWTALAISACASVPVIAGILLVRPLRDRPPPAAFRVLVLVFVLAAAAQMIWKSGVFRAWSLRHDVERNRGTRIAASLVQPHQPESIMANMMANPPNEPDRRADEDPGSPPTEVSKPIGDALSTPVEPGLDQPLPQKGDTPEPSKEEEKDEGDGTPIGETDTPPGVPAPGPSDFA</sequence>
<feature type="signal peptide" evidence="3">
    <location>
        <begin position="1"/>
        <end position="24"/>
    </location>
</feature>
<evidence type="ECO:0000256" key="2">
    <source>
        <dbReference type="SAM" id="Phobius"/>
    </source>
</evidence>
<evidence type="ECO:0000256" key="1">
    <source>
        <dbReference type="SAM" id="MobiDB-lite"/>
    </source>
</evidence>
<keyword evidence="3" id="KW-0732">Signal</keyword>
<feature type="chain" id="PRO_5028946327" evidence="3">
    <location>
        <begin position="25"/>
        <end position="198"/>
    </location>
</feature>
<keyword evidence="5" id="KW-1185">Reference proteome</keyword>
<evidence type="ECO:0000313" key="4">
    <source>
        <dbReference type="EMBL" id="CAB3777224.1"/>
    </source>
</evidence>
<keyword evidence="2" id="KW-1133">Transmembrane helix</keyword>
<protein>
    <submittedName>
        <fullName evidence="4">Uncharacterized protein</fullName>
    </submittedName>
</protein>
<dbReference type="Proteomes" id="UP000494365">
    <property type="component" value="Unassembled WGS sequence"/>
</dbReference>